<proteinExistence type="predicted"/>
<accession>A0A1F6EDG8</accession>
<dbReference type="SMART" id="SM00257">
    <property type="entry name" value="LysM"/>
    <property type="match status" value="2"/>
</dbReference>
<dbReference type="PROSITE" id="PS51782">
    <property type="entry name" value="LYSM"/>
    <property type="match status" value="2"/>
</dbReference>
<sequence length="360" mass="37206">MANSQPTQDPGGLKKLIRQATKGSRFRNVSALIAAVSFALMVPLAAHASIASFLSGILEQKAEAAVTPASHLNSQNIPLLKAAINTSPSPLKGGGDITIVGGMALLAESGPSGTLADIPETPVSDQISIYVVRKGDTLSGIGKMFGVSINTIVWANDIQRGVIREGQTLVILPVTGIQHTVVKGETLQSIARKYKGDVKEITQFNNLELNVKLAVGDIVIIPDGEIAAPPSSSGVTSPIRGGGPSIAGYFAAPLTNYRKTQGLHGYNGVDIAASYGAPILAAASGQVIISRSSGWNGGYGNYIVIAHSNGTQTLYAHLSSNIVGSGQFVAQGQVIGYEGQSGKATGPHLHFEVRGAKNPL</sequence>
<dbReference type="InterPro" id="IPR016047">
    <property type="entry name" value="M23ase_b-sheet_dom"/>
</dbReference>
<protein>
    <recommendedName>
        <fullName evidence="1">LysM domain-containing protein</fullName>
    </recommendedName>
</protein>
<dbReference type="STRING" id="1798508.A3A35_00710"/>
<dbReference type="SUPFAM" id="SSF51261">
    <property type="entry name" value="Duplicated hybrid motif"/>
    <property type="match status" value="1"/>
</dbReference>
<dbReference type="CDD" id="cd12797">
    <property type="entry name" value="M23_peptidase"/>
    <property type="match status" value="1"/>
</dbReference>
<evidence type="ECO:0000313" key="2">
    <source>
        <dbReference type="EMBL" id="OGG71671.1"/>
    </source>
</evidence>
<comment type="caution">
    <text evidence="2">The sequence shown here is derived from an EMBL/GenBank/DDBJ whole genome shotgun (WGS) entry which is preliminary data.</text>
</comment>
<dbReference type="InterPro" id="IPR036779">
    <property type="entry name" value="LysM_dom_sf"/>
</dbReference>
<evidence type="ECO:0000313" key="3">
    <source>
        <dbReference type="Proteomes" id="UP000179115"/>
    </source>
</evidence>
<reference evidence="2 3" key="1">
    <citation type="journal article" date="2016" name="Nat. Commun.">
        <title>Thousands of microbial genomes shed light on interconnected biogeochemical processes in an aquifer system.</title>
        <authorList>
            <person name="Anantharaman K."/>
            <person name="Brown C.T."/>
            <person name="Hug L.A."/>
            <person name="Sharon I."/>
            <person name="Castelle C.J."/>
            <person name="Probst A.J."/>
            <person name="Thomas B.C."/>
            <person name="Singh A."/>
            <person name="Wilkins M.J."/>
            <person name="Karaoz U."/>
            <person name="Brodie E.L."/>
            <person name="Williams K.H."/>
            <person name="Hubbard S.S."/>
            <person name="Banfield J.F."/>
        </authorList>
    </citation>
    <scope>NUCLEOTIDE SEQUENCE [LARGE SCALE GENOMIC DNA]</scope>
</reference>
<evidence type="ECO:0000259" key="1">
    <source>
        <dbReference type="PROSITE" id="PS51782"/>
    </source>
</evidence>
<dbReference type="AlphaFoldDB" id="A0A1F6EDG8"/>
<dbReference type="PANTHER" id="PTHR21666">
    <property type="entry name" value="PEPTIDASE-RELATED"/>
    <property type="match status" value="1"/>
</dbReference>
<dbReference type="Proteomes" id="UP000179115">
    <property type="component" value="Unassembled WGS sequence"/>
</dbReference>
<dbReference type="Pfam" id="PF01551">
    <property type="entry name" value="Peptidase_M23"/>
    <property type="match status" value="1"/>
</dbReference>
<dbReference type="Gene3D" id="2.70.70.10">
    <property type="entry name" value="Glucose Permease (Domain IIA)"/>
    <property type="match status" value="1"/>
</dbReference>
<name>A0A1F6EDG8_9BACT</name>
<feature type="domain" description="LysM" evidence="1">
    <location>
        <begin position="177"/>
        <end position="221"/>
    </location>
</feature>
<dbReference type="SUPFAM" id="SSF54106">
    <property type="entry name" value="LysM domain"/>
    <property type="match status" value="1"/>
</dbReference>
<organism evidence="2 3">
    <name type="scientific">Candidatus Kaiserbacteria bacterium RIFCSPLOWO2_01_FULL_51_21</name>
    <dbReference type="NCBI Taxonomy" id="1798508"/>
    <lineage>
        <taxon>Bacteria</taxon>
        <taxon>Candidatus Kaiseribacteriota</taxon>
    </lineage>
</organism>
<dbReference type="Pfam" id="PF01476">
    <property type="entry name" value="LysM"/>
    <property type="match status" value="2"/>
</dbReference>
<dbReference type="InterPro" id="IPR050570">
    <property type="entry name" value="Cell_wall_metabolism_enzyme"/>
</dbReference>
<dbReference type="InterPro" id="IPR011055">
    <property type="entry name" value="Dup_hybrid_motif"/>
</dbReference>
<dbReference type="EMBL" id="MFLV01000011">
    <property type="protein sequence ID" value="OGG71671.1"/>
    <property type="molecule type" value="Genomic_DNA"/>
</dbReference>
<dbReference type="InterPro" id="IPR018392">
    <property type="entry name" value="LysM"/>
</dbReference>
<feature type="domain" description="LysM" evidence="1">
    <location>
        <begin position="128"/>
        <end position="171"/>
    </location>
</feature>
<dbReference type="Gene3D" id="3.10.350.10">
    <property type="entry name" value="LysM domain"/>
    <property type="match status" value="2"/>
</dbReference>
<dbReference type="GO" id="GO:0004222">
    <property type="term" value="F:metalloendopeptidase activity"/>
    <property type="evidence" value="ECO:0007669"/>
    <property type="project" value="TreeGrafter"/>
</dbReference>
<gene>
    <name evidence="2" type="ORF">A3A35_00710</name>
</gene>
<dbReference type="CDD" id="cd00118">
    <property type="entry name" value="LysM"/>
    <property type="match status" value="2"/>
</dbReference>
<dbReference type="PANTHER" id="PTHR21666:SF270">
    <property type="entry name" value="MUREIN HYDROLASE ACTIVATOR ENVC"/>
    <property type="match status" value="1"/>
</dbReference>